<feature type="transmembrane region" description="Helical" evidence="6">
    <location>
        <begin position="60"/>
        <end position="81"/>
    </location>
</feature>
<dbReference type="PROSITE" id="PS50850">
    <property type="entry name" value="MFS"/>
    <property type="match status" value="1"/>
</dbReference>
<evidence type="ECO:0000256" key="6">
    <source>
        <dbReference type="SAM" id="Phobius"/>
    </source>
</evidence>
<keyword evidence="9" id="KW-1185">Reference proteome</keyword>
<proteinExistence type="predicted"/>
<gene>
    <name evidence="8" type="ORF">FBY41_1150</name>
</gene>
<feature type="transmembrane region" description="Helical" evidence="6">
    <location>
        <begin position="440"/>
        <end position="461"/>
    </location>
</feature>
<comment type="caution">
    <text evidence="8">The sequence shown here is derived from an EMBL/GenBank/DDBJ whole genome shotgun (WGS) entry which is preliminary data.</text>
</comment>
<feature type="domain" description="Major facilitator superfamily (MFS) profile" evidence="7">
    <location>
        <begin position="282"/>
        <end position="471"/>
    </location>
</feature>
<feature type="transmembrane region" description="Helical" evidence="6">
    <location>
        <begin position="417"/>
        <end position="434"/>
    </location>
</feature>
<reference evidence="8 9" key="1">
    <citation type="submission" date="2019-06" db="EMBL/GenBank/DDBJ databases">
        <title>Genome sequencing of plant associated microbes to promote plant fitness in Sorghum bicolor and Oryza sativa.</title>
        <authorList>
            <person name="Coleman-Derr D."/>
        </authorList>
    </citation>
    <scope>NUCLEOTIDE SEQUENCE [LARGE SCALE GENOMIC DNA]</scope>
    <source>
        <strain evidence="8 9">KV-663</strain>
    </source>
</reference>
<accession>A0A543I2K5</accession>
<evidence type="ECO:0000313" key="9">
    <source>
        <dbReference type="Proteomes" id="UP000316747"/>
    </source>
</evidence>
<dbReference type="InterPro" id="IPR020846">
    <property type="entry name" value="MFS_dom"/>
</dbReference>
<evidence type="ECO:0000259" key="7">
    <source>
        <dbReference type="PROSITE" id="PS50850"/>
    </source>
</evidence>
<keyword evidence="2 6" id="KW-0812">Transmembrane</keyword>
<feature type="region of interest" description="Disordered" evidence="5">
    <location>
        <begin position="220"/>
        <end position="270"/>
    </location>
</feature>
<dbReference type="Pfam" id="PF07690">
    <property type="entry name" value="MFS_1"/>
    <property type="match status" value="1"/>
</dbReference>
<dbReference type="AlphaFoldDB" id="A0A543I2K5"/>
<dbReference type="Gene3D" id="1.20.1250.20">
    <property type="entry name" value="MFS general substrate transporter like domains"/>
    <property type="match status" value="2"/>
</dbReference>
<dbReference type="InterPro" id="IPR036259">
    <property type="entry name" value="MFS_trans_sf"/>
</dbReference>
<dbReference type="GO" id="GO:0022857">
    <property type="term" value="F:transmembrane transporter activity"/>
    <property type="evidence" value="ECO:0007669"/>
    <property type="project" value="InterPro"/>
</dbReference>
<evidence type="ECO:0000256" key="4">
    <source>
        <dbReference type="ARBA" id="ARBA00023136"/>
    </source>
</evidence>
<feature type="transmembrane region" description="Helical" evidence="6">
    <location>
        <begin position="350"/>
        <end position="370"/>
    </location>
</feature>
<feature type="transmembrane region" description="Helical" evidence="6">
    <location>
        <begin position="376"/>
        <end position="405"/>
    </location>
</feature>
<feature type="transmembrane region" description="Helical" evidence="6">
    <location>
        <begin position="288"/>
        <end position="309"/>
    </location>
</feature>
<feature type="transmembrane region" description="Helical" evidence="6">
    <location>
        <begin position="93"/>
        <end position="122"/>
    </location>
</feature>
<dbReference type="RefSeq" id="WP_141842365.1">
    <property type="nucleotide sequence ID" value="NZ_VFPM01000001.1"/>
</dbReference>
<evidence type="ECO:0000256" key="5">
    <source>
        <dbReference type="SAM" id="MobiDB-lite"/>
    </source>
</evidence>
<dbReference type="Proteomes" id="UP000316747">
    <property type="component" value="Unassembled WGS sequence"/>
</dbReference>
<feature type="transmembrane region" description="Helical" evidence="6">
    <location>
        <begin position="182"/>
        <end position="204"/>
    </location>
</feature>
<dbReference type="EMBL" id="VFPM01000001">
    <property type="protein sequence ID" value="TQM64771.1"/>
    <property type="molecule type" value="Genomic_DNA"/>
</dbReference>
<dbReference type="InterPro" id="IPR011701">
    <property type="entry name" value="MFS"/>
</dbReference>
<dbReference type="GO" id="GO:0005886">
    <property type="term" value="C:plasma membrane"/>
    <property type="evidence" value="ECO:0007669"/>
    <property type="project" value="UniProtKB-SubCell"/>
</dbReference>
<evidence type="ECO:0000256" key="3">
    <source>
        <dbReference type="ARBA" id="ARBA00022989"/>
    </source>
</evidence>
<keyword evidence="4 6" id="KW-0472">Membrane</keyword>
<name>A0A543I2K5_9MICO</name>
<keyword evidence="3 6" id="KW-1133">Transmembrane helix</keyword>
<sequence>MPGQTEALDLDVAHRKGLQRKVIRTLITSQILSGLGMASGLAVGALLAEDLSGTESLAGLGTTFQVLGGALIAIPVARVMAARGRRPGLQLGLALALVGSALVVTAAVARSFPLLLLGMLLFGGGTSANSQSRYAAADLALPQHRGRDLSVVVWATTIGSVLGPNLVGPGQAFARALGLPELAGSFVFSLAGFALALLVINRLLRPDPLLTARALERADRAAPAGRHTAPSPARSVVTTPRTHAADDGATLEPLDGVGPAELGDGDEDHDGSLTRGLRVVRSNSRARLGVLTIALGHVVMVSVMVMTPIHMSHGHADLQVIGFVISVHILGMFAFSPLIGWAVDRWGGPVIAATGGAVLTLASVLASQSMTGWSPLLLIALLLLGVGWSCTLISGSTMLTSAVTAQERPATQGLSEVFMGLAGAGGGLLAGVVVDRLGYGTLAMGAAVVGVAVVVLVAITAPRSPSRSAPR</sequence>
<dbReference type="OrthoDB" id="9776171at2"/>
<evidence type="ECO:0000313" key="8">
    <source>
        <dbReference type="EMBL" id="TQM64771.1"/>
    </source>
</evidence>
<evidence type="ECO:0000256" key="1">
    <source>
        <dbReference type="ARBA" id="ARBA00004651"/>
    </source>
</evidence>
<organism evidence="8 9">
    <name type="scientific">Humibacillus xanthopallidus</name>
    <dbReference type="NCBI Taxonomy" id="412689"/>
    <lineage>
        <taxon>Bacteria</taxon>
        <taxon>Bacillati</taxon>
        <taxon>Actinomycetota</taxon>
        <taxon>Actinomycetes</taxon>
        <taxon>Micrococcales</taxon>
        <taxon>Intrasporangiaceae</taxon>
        <taxon>Humibacillus</taxon>
    </lineage>
</organism>
<dbReference type="PANTHER" id="PTHR23534">
    <property type="entry name" value="MFS PERMEASE"/>
    <property type="match status" value="1"/>
</dbReference>
<evidence type="ECO:0000256" key="2">
    <source>
        <dbReference type="ARBA" id="ARBA00022692"/>
    </source>
</evidence>
<dbReference type="SUPFAM" id="SSF103473">
    <property type="entry name" value="MFS general substrate transporter"/>
    <property type="match status" value="1"/>
</dbReference>
<comment type="subcellular location">
    <subcellularLocation>
        <location evidence="1">Cell membrane</location>
        <topology evidence="1">Multi-pass membrane protein</topology>
    </subcellularLocation>
</comment>
<dbReference type="PANTHER" id="PTHR23534:SF1">
    <property type="entry name" value="MAJOR FACILITATOR SUPERFAMILY PROTEIN"/>
    <property type="match status" value="1"/>
</dbReference>
<feature type="transmembrane region" description="Helical" evidence="6">
    <location>
        <begin position="25"/>
        <end position="48"/>
    </location>
</feature>
<protein>
    <submittedName>
        <fullName evidence="8">Putative MFS family arabinose efflux permease</fullName>
    </submittedName>
</protein>
<feature type="transmembrane region" description="Helical" evidence="6">
    <location>
        <begin position="321"/>
        <end position="343"/>
    </location>
</feature>